<dbReference type="InterPro" id="IPR050312">
    <property type="entry name" value="IolE/XylAMocC-like"/>
</dbReference>
<comment type="caution">
    <text evidence="2">The sequence shown here is derived from an EMBL/GenBank/DDBJ whole genome shotgun (WGS) entry which is preliminary data.</text>
</comment>
<reference evidence="2" key="1">
    <citation type="submission" date="2020-02" db="EMBL/GenBank/DDBJ databases">
        <authorList>
            <person name="Shen X.-R."/>
            <person name="Zhang Y.-X."/>
        </authorList>
    </citation>
    <scope>NUCLEOTIDE SEQUENCE</scope>
    <source>
        <strain evidence="2">SYP-B3998</strain>
    </source>
</reference>
<evidence type="ECO:0000259" key="1">
    <source>
        <dbReference type="Pfam" id="PF01261"/>
    </source>
</evidence>
<name>A0A6G3ZXE6_9BACL</name>
<dbReference type="Pfam" id="PF01261">
    <property type="entry name" value="AP_endonuc_2"/>
    <property type="match status" value="1"/>
</dbReference>
<dbReference type="Gene3D" id="3.20.20.150">
    <property type="entry name" value="Divalent-metal-dependent TIM barrel enzymes"/>
    <property type="match status" value="1"/>
</dbReference>
<dbReference type="RefSeq" id="WP_163944752.1">
    <property type="nucleotide sequence ID" value="NZ_JAAIKC010000002.1"/>
</dbReference>
<feature type="domain" description="Xylose isomerase-like TIM barrel" evidence="1">
    <location>
        <begin position="26"/>
        <end position="251"/>
    </location>
</feature>
<proteinExistence type="predicted"/>
<dbReference type="AlphaFoldDB" id="A0A6G3ZXE6"/>
<evidence type="ECO:0000313" key="2">
    <source>
        <dbReference type="EMBL" id="NEW06259.1"/>
    </source>
</evidence>
<dbReference type="PANTHER" id="PTHR12110">
    <property type="entry name" value="HYDROXYPYRUVATE ISOMERASE"/>
    <property type="match status" value="1"/>
</dbReference>
<dbReference type="SUPFAM" id="SSF51658">
    <property type="entry name" value="Xylose isomerase-like"/>
    <property type="match status" value="1"/>
</dbReference>
<dbReference type="EMBL" id="JAAIKC010000002">
    <property type="protein sequence ID" value="NEW06259.1"/>
    <property type="molecule type" value="Genomic_DNA"/>
</dbReference>
<sequence>MAHIGIGLQLYTLRDDMALDMEGTLRHVAKLGYEGVEFAGYYGMPAEQLKQLLDEIGLKAIGSHVSLDNLRNNLQGEIEFLRTLGATYIICPYVADEQRQTVEQWQQIIADCETFAEATKKQGLQFLYHNHDFEFHLHVNGQFVFDAMYAQKGENAINVEMDVCWVQFAGQDPLAYIAKYAGRLPLVHFKDFSKDAEGKIVTLELGQGEVELEKVIKAAEQAGVEWLVVEQDHCQKPPLTSVANSLNWVKEHYTGVKN</sequence>
<keyword evidence="2" id="KW-0413">Isomerase</keyword>
<gene>
    <name evidence="2" type="ORF">GK047_09570</name>
</gene>
<accession>A0A6G3ZXE6</accession>
<dbReference type="PANTHER" id="PTHR12110:SF41">
    <property type="entry name" value="INOSOSE DEHYDRATASE"/>
    <property type="match status" value="1"/>
</dbReference>
<dbReference type="InterPro" id="IPR036237">
    <property type="entry name" value="Xyl_isomerase-like_sf"/>
</dbReference>
<dbReference type="InterPro" id="IPR013022">
    <property type="entry name" value="Xyl_isomerase-like_TIM-brl"/>
</dbReference>
<protein>
    <submittedName>
        <fullName evidence="2">Sugar phosphate isomerase/epimerase</fullName>
    </submittedName>
</protein>
<organism evidence="2">
    <name type="scientific">Paenibacillus sp. SYP-B3998</name>
    <dbReference type="NCBI Taxonomy" id="2678564"/>
    <lineage>
        <taxon>Bacteria</taxon>
        <taxon>Bacillati</taxon>
        <taxon>Bacillota</taxon>
        <taxon>Bacilli</taxon>
        <taxon>Bacillales</taxon>
        <taxon>Paenibacillaceae</taxon>
        <taxon>Paenibacillus</taxon>
    </lineage>
</organism>
<dbReference type="GO" id="GO:0016853">
    <property type="term" value="F:isomerase activity"/>
    <property type="evidence" value="ECO:0007669"/>
    <property type="project" value="UniProtKB-KW"/>
</dbReference>